<evidence type="ECO:0000313" key="2">
    <source>
        <dbReference type="EMBL" id="RAL37526.1"/>
    </source>
</evidence>
<organism evidence="2 3">
    <name type="scientific">Cuscuta australis</name>
    <dbReference type="NCBI Taxonomy" id="267555"/>
    <lineage>
        <taxon>Eukaryota</taxon>
        <taxon>Viridiplantae</taxon>
        <taxon>Streptophyta</taxon>
        <taxon>Embryophyta</taxon>
        <taxon>Tracheophyta</taxon>
        <taxon>Spermatophyta</taxon>
        <taxon>Magnoliopsida</taxon>
        <taxon>eudicotyledons</taxon>
        <taxon>Gunneridae</taxon>
        <taxon>Pentapetalae</taxon>
        <taxon>asterids</taxon>
        <taxon>lamiids</taxon>
        <taxon>Solanales</taxon>
        <taxon>Convolvulaceae</taxon>
        <taxon>Cuscuteae</taxon>
        <taxon>Cuscuta</taxon>
        <taxon>Cuscuta subgen. Grammica</taxon>
        <taxon>Cuscuta sect. Cleistogrammica</taxon>
    </lineage>
</organism>
<dbReference type="Proteomes" id="UP000249390">
    <property type="component" value="Unassembled WGS sequence"/>
</dbReference>
<evidence type="ECO:0000313" key="3">
    <source>
        <dbReference type="Proteomes" id="UP000249390"/>
    </source>
</evidence>
<sequence>MKVEIDKLQKELDYTKGLQQKERKRRREVVQELEDFKKRFNSLNASMSNIHRRLVKKGLIEKCEINPMSVANGSRSQNKSFHHSKTRNSRIYSQFKSVCDDSGDSSDSLNSNSDEESD</sequence>
<proteinExistence type="predicted"/>
<dbReference type="EMBL" id="NQVE01000215">
    <property type="protein sequence ID" value="RAL37526.1"/>
    <property type="molecule type" value="Genomic_DNA"/>
</dbReference>
<protein>
    <submittedName>
        <fullName evidence="2">Uncharacterized protein</fullName>
    </submittedName>
</protein>
<comment type="caution">
    <text evidence="2">The sequence shown here is derived from an EMBL/GenBank/DDBJ whole genome shotgun (WGS) entry which is preliminary data.</text>
</comment>
<gene>
    <name evidence="2" type="ORF">DM860_000220</name>
</gene>
<reference evidence="2 3" key="1">
    <citation type="submission" date="2018-06" db="EMBL/GenBank/DDBJ databases">
        <title>The Genome of Cuscuta australis (Dodder) Provides Insight into the Evolution of Plant Parasitism.</title>
        <authorList>
            <person name="Liu H."/>
        </authorList>
    </citation>
    <scope>NUCLEOTIDE SEQUENCE [LARGE SCALE GENOMIC DNA]</scope>
    <source>
        <strain evidence="3">cv. Yunnan</strain>
        <tissue evidence="2">Vines</tissue>
    </source>
</reference>
<feature type="region of interest" description="Disordered" evidence="1">
    <location>
        <begin position="97"/>
        <end position="118"/>
    </location>
</feature>
<keyword evidence="3" id="KW-1185">Reference proteome</keyword>
<accession>A0A328CWS0</accession>
<name>A0A328CWS0_9ASTE</name>
<evidence type="ECO:0000256" key="1">
    <source>
        <dbReference type="SAM" id="MobiDB-lite"/>
    </source>
</evidence>
<dbReference type="AlphaFoldDB" id="A0A328CWS0"/>